<evidence type="ECO:0000256" key="5">
    <source>
        <dbReference type="SAM" id="Phobius"/>
    </source>
</evidence>
<feature type="transmembrane region" description="Helical" evidence="5">
    <location>
        <begin position="131"/>
        <end position="147"/>
    </location>
</feature>
<evidence type="ECO:0000256" key="2">
    <source>
        <dbReference type="ARBA" id="ARBA00022692"/>
    </source>
</evidence>
<dbReference type="GO" id="GO:0030255">
    <property type="term" value="P:protein secretion by the type IV secretion system"/>
    <property type="evidence" value="ECO:0007669"/>
    <property type="project" value="InterPro"/>
</dbReference>
<evidence type="ECO:0000256" key="1">
    <source>
        <dbReference type="ARBA" id="ARBA00004141"/>
    </source>
</evidence>
<keyword evidence="3 5" id="KW-1133">Transmembrane helix</keyword>
<dbReference type="Pfam" id="PF04610">
    <property type="entry name" value="TrbL"/>
    <property type="match status" value="1"/>
</dbReference>
<evidence type="ECO:0000313" key="7">
    <source>
        <dbReference type="Proteomes" id="UP000567293"/>
    </source>
</evidence>
<accession>A0A7V8NSF3</accession>
<evidence type="ECO:0000256" key="4">
    <source>
        <dbReference type="ARBA" id="ARBA00023136"/>
    </source>
</evidence>
<dbReference type="InterPro" id="IPR007688">
    <property type="entry name" value="Conjugal_tfr_TrbL/VirB6"/>
</dbReference>
<organism evidence="6 7">
    <name type="scientific">Candidatus Acidiferrum panamense</name>
    <dbReference type="NCBI Taxonomy" id="2741543"/>
    <lineage>
        <taxon>Bacteria</taxon>
        <taxon>Pseudomonadati</taxon>
        <taxon>Acidobacteriota</taxon>
        <taxon>Terriglobia</taxon>
        <taxon>Candidatus Acidiferrales</taxon>
        <taxon>Candidatus Acidiferrum</taxon>
    </lineage>
</organism>
<protein>
    <submittedName>
        <fullName evidence="6">Type IV secretion system protein</fullName>
    </submittedName>
</protein>
<gene>
    <name evidence="6" type="ORF">HRJ53_16665</name>
</gene>
<keyword evidence="2 5" id="KW-0812">Transmembrane</keyword>
<dbReference type="AlphaFoldDB" id="A0A7V8NSF3"/>
<feature type="transmembrane region" description="Helical" evidence="5">
    <location>
        <begin position="154"/>
        <end position="177"/>
    </location>
</feature>
<keyword evidence="4 5" id="KW-0472">Membrane</keyword>
<reference evidence="6" key="1">
    <citation type="submission" date="2020-06" db="EMBL/GenBank/DDBJ databases">
        <title>Legume-microbial interactions unlock mineral nutrients during tropical forest succession.</title>
        <authorList>
            <person name="Epihov D.Z."/>
        </authorList>
    </citation>
    <scope>NUCLEOTIDE SEQUENCE [LARGE SCALE GENOMIC DNA]</scope>
    <source>
        <strain evidence="6">Pan2503</strain>
    </source>
</reference>
<evidence type="ECO:0000313" key="6">
    <source>
        <dbReference type="EMBL" id="MBA0086615.1"/>
    </source>
</evidence>
<dbReference type="GO" id="GO:0016020">
    <property type="term" value="C:membrane"/>
    <property type="evidence" value="ECO:0007669"/>
    <property type="project" value="UniProtKB-SubCell"/>
</dbReference>
<name>A0A7V8NSF3_9BACT</name>
<feature type="transmembrane region" description="Helical" evidence="5">
    <location>
        <begin position="228"/>
        <end position="249"/>
    </location>
</feature>
<dbReference type="Proteomes" id="UP000567293">
    <property type="component" value="Unassembled WGS sequence"/>
</dbReference>
<feature type="transmembrane region" description="Helical" evidence="5">
    <location>
        <begin position="197"/>
        <end position="216"/>
    </location>
</feature>
<proteinExistence type="predicted"/>
<dbReference type="EMBL" id="JACDQQ010001600">
    <property type="protein sequence ID" value="MBA0086615.1"/>
    <property type="molecule type" value="Genomic_DNA"/>
</dbReference>
<sequence>MDYLAFIFRAINNLLTQNLGFFDAMGQNLFRAFATILVVWYGVKSALSSAGGKTLFEFDSFAALLLTISFGFAMANYYSNPIPGVGTSFHNLVTDEAQFLANKINQTELQTVEERIADFEVRMDSPGVTDMLGTIIYAVIIILLAAAQAIGIVVIAYGFIATAVCVLVGPVFVPFFIVPRLDWLFWGWLRCFIQYAFYQVIAAAVVYVIGNLILGIMDLQPQGIISTFELREAFPVLFITFLAAIYGLLKIPALTNHIFSGASGGSSEAILRPEARCLLP</sequence>
<comment type="subcellular location">
    <subcellularLocation>
        <location evidence="1">Membrane</location>
        <topology evidence="1">Multi-pass membrane protein</topology>
    </subcellularLocation>
</comment>
<comment type="caution">
    <text evidence="6">The sequence shown here is derived from an EMBL/GenBank/DDBJ whole genome shotgun (WGS) entry which is preliminary data.</text>
</comment>
<feature type="transmembrane region" description="Helical" evidence="5">
    <location>
        <begin position="55"/>
        <end position="78"/>
    </location>
</feature>
<feature type="transmembrane region" description="Helical" evidence="5">
    <location>
        <begin position="24"/>
        <end position="43"/>
    </location>
</feature>
<evidence type="ECO:0000256" key="3">
    <source>
        <dbReference type="ARBA" id="ARBA00022989"/>
    </source>
</evidence>
<keyword evidence="7" id="KW-1185">Reference proteome</keyword>